<feature type="transmembrane region" description="Helical" evidence="1">
    <location>
        <begin position="397"/>
        <end position="419"/>
    </location>
</feature>
<sequence length="422" mass="48325">MLLNKKIIKIFLILVEISKILLAKVAVTSTISPEILTKCVENDDGIIIEDRKICVKMLEKEDLEMEEVVEVCEDLGGILMETGSEQNRMVLMKLINQKCHGISCPRVCLNDNFNTSISLERNPIYLEILNRPRKKQLWEYERKTIVPTQKMSTGDAMFLEIDQIRPGTLEVFELIDFVVDEMKNDEQASVLFQMAIFRNFSDMKNGELVDKLQFRTGYIQRKNDQLNVEKLVTHEFLLKDEIANETSQIIKIHFAEIGKTILTADGLLDDSWEFETPEIDGRLFLSREKFGIPKNQLLDVYVMKGGNCRKSSYQNQNLIENGTINCHWTNSMQTVPVYSCEPSKFVVCQFPTDIKFENNAIILPDRNISRGNSTGKAEKLGDGWDESFDGLWKMAPGLVLTNIIIGSLTMIIVIFMRIFGKK</sequence>
<comment type="caution">
    <text evidence="3">The sequence shown here is derived from an EMBL/GenBank/DDBJ whole genome shotgun (WGS) entry which is preliminary data.</text>
</comment>
<gene>
    <name evidence="3" type="ORF">CAMP_LOCUS13342</name>
</gene>
<feature type="chain" id="PRO_5040469553" evidence="2">
    <location>
        <begin position="24"/>
        <end position="422"/>
    </location>
</feature>
<dbReference type="AlphaFoldDB" id="A0A9P1ISZ4"/>
<evidence type="ECO:0000313" key="4">
    <source>
        <dbReference type="Proteomes" id="UP001152747"/>
    </source>
</evidence>
<evidence type="ECO:0000313" key="3">
    <source>
        <dbReference type="EMBL" id="CAI5450705.1"/>
    </source>
</evidence>
<organism evidence="3 4">
    <name type="scientific">Caenorhabditis angaria</name>
    <dbReference type="NCBI Taxonomy" id="860376"/>
    <lineage>
        <taxon>Eukaryota</taxon>
        <taxon>Metazoa</taxon>
        <taxon>Ecdysozoa</taxon>
        <taxon>Nematoda</taxon>
        <taxon>Chromadorea</taxon>
        <taxon>Rhabditida</taxon>
        <taxon>Rhabditina</taxon>
        <taxon>Rhabditomorpha</taxon>
        <taxon>Rhabditoidea</taxon>
        <taxon>Rhabditidae</taxon>
        <taxon>Peloderinae</taxon>
        <taxon>Caenorhabditis</taxon>
    </lineage>
</organism>
<keyword evidence="1" id="KW-0472">Membrane</keyword>
<dbReference type="EMBL" id="CANHGI010000005">
    <property type="protein sequence ID" value="CAI5450705.1"/>
    <property type="molecule type" value="Genomic_DNA"/>
</dbReference>
<keyword evidence="4" id="KW-1185">Reference proteome</keyword>
<evidence type="ECO:0000256" key="2">
    <source>
        <dbReference type="SAM" id="SignalP"/>
    </source>
</evidence>
<accession>A0A9P1ISZ4</accession>
<proteinExistence type="predicted"/>
<reference evidence="3" key="1">
    <citation type="submission" date="2022-11" db="EMBL/GenBank/DDBJ databases">
        <authorList>
            <person name="Kikuchi T."/>
        </authorList>
    </citation>
    <scope>NUCLEOTIDE SEQUENCE</scope>
    <source>
        <strain evidence="3">PS1010</strain>
    </source>
</reference>
<dbReference type="Proteomes" id="UP001152747">
    <property type="component" value="Unassembled WGS sequence"/>
</dbReference>
<protein>
    <submittedName>
        <fullName evidence="3">Uncharacterized protein</fullName>
    </submittedName>
</protein>
<keyword evidence="2" id="KW-0732">Signal</keyword>
<feature type="signal peptide" evidence="2">
    <location>
        <begin position="1"/>
        <end position="23"/>
    </location>
</feature>
<name>A0A9P1ISZ4_9PELO</name>
<keyword evidence="1" id="KW-0812">Transmembrane</keyword>
<keyword evidence="1" id="KW-1133">Transmembrane helix</keyword>
<evidence type="ECO:0000256" key="1">
    <source>
        <dbReference type="SAM" id="Phobius"/>
    </source>
</evidence>